<evidence type="ECO:0000259" key="4">
    <source>
        <dbReference type="Pfam" id="PF00144"/>
    </source>
</evidence>
<evidence type="ECO:0000256" key="2">
    <source>
        <dbReference type="ARBA" id="ARBA00023136"/>
    </source>
</evidence>
<sequence length="358" mass="41300">MQQKFKKALYVFLISSSICLWSSSFVQPVQAVTLMPAAQSEVQNYLQKNAFSGTLLIIRHQRPLWIVNQGFANFAQQKPTTIRSVYQLASLQKSVTATLVMKAQERHKLRLTNTLAQYYPQIPQAQNITLWNLIRMESGLDTTAQLPPNLRGAQLDHFLQHKLQAIPRYRNVWHYSDYNYVLLARILEKVYHRSYAQIFQREIKRPLHLHHTDVRSNFHRQTEAATAYAYDNYQTGFSQPLKLDERQLHSESGADQLYSTVYEFYRLQAAIVQGKIIRPADVIMLRTPGVASLYNGGVYNVKPEHFFYARGVDQGFDAAFAMADSGKDAVILFSNRHNPHGDNSNKMVQIIYRKVFVQ</sequence>
<keyword evidence="2" id="KW-0472">Membrane</keyword>
<accession>A0A0F4LYE3</accession>
<dbReference type="HOGENOM" id="CLU_020027_3_2_9"/>
<evidence type="ECO:0000256" key="3">
    <source>
        <dbReference type="SAM" id="SignalP"/>
    </source>
</evidence>
<feature type="domain" description="Beta-lactamase-related" evidence="4">
    <location>
        <begin position="42"/>
        <end position="342"/>
    </location>
</feature>
<dbReference type="EMBL" id="JXJQ01000005">
    <property type="protein sequence ID" value="KJY62561.1"/>
    <property type="molecule type" value="Genomic_DNA"/>
</dbReference>
<dbReference type="PATRIC" id="fig|1218492.5.peg.472"/>
<dbReference type="InterPro" id="IPR001466">
    <property type="entry name" value="Beta-lactam-related"/>
</dbReference>
<keyword evidence="6" id="KW-1185">Reference proteome</keyword>
<evidence type="ECO:0000313" key="5">
    <source>
        <dbReference type="EMBL" id="KJY62561.1"/>
    </source>
</evidence>
<organism evidence="5 6">
    <name type="scientific">Bombilactobacillus mellifer</name>
    <dbReference type="NCBI Taxonomy" id="1218492"/>
    <lineage>
        <taxon>Bacteria</taxon>
        <taxon>Bacillati</taxon>
        <taxon>Bacillota</taxon>
        <taxon>Bacilli</taxon>
        <taxon>Lactobacillales</taxon>
        <taxon>Lactobacillaceae</taxon>
        <taxon>Bombilactobacillus</taxon>
    </lineage>
</organism>
<reference evidence="5 6" key="1">
    <citation type="submission" date="2015-01" db="EMBL/GenBank/DDBJ databases">
        <title>Comparative genomics of the lactic acid bacteria isolated from the honey bee gut.</title>
        <authorList>
            <person name="Ellegaard K.M."/>
            <person name="Tamarit D."/>
            <person name="Javelind E."/>
            <person name="Olofsson T."/>
            <person name="Andersson S.G."/>
            <person name="Vasquez A."/>
        </authorList>
    </citation>
    <scope>NUCLEOTIDE SEQUENCE [LARGE SCALE GENOMIC DNA]</scope>
    <source>
        <strain evidence="5 6">Bin4</strain>
    </source>
</reference>
<protein>
    <recommendedName>
        <fullName evidence="4">Beta-lactamase-related domain-containing protein</fullName>
    </recommendedName>
</protein>
<dbReference type="SUPFAM" id="SSF56601">
    <property type="entry name" value="beta-lactamase/transpeptidase-like"/>
    <property type="match status" value="1"/>
</dbReference>
<dbReference type="Gene3D" id="3.40.710.10">
    <property type="entry name" value="DD-peptidase/beta-lactamase superfamily"/>
    <property type="match status" value="1"/>
</dbReference>
<dbReference type="GO" id="GO:0016020">
    <property type="term" value="C:membrane"/>
    <property type="evidence" value="ECO:0007669"/>
    <property type="project" value="UniProtKB-SubCell"/>
</dbReference>
<name>A0A0F4LYE3_9LACO</name>
<feature type="chain" id="PRO_5002472783" description="Beta-lactamase-related domain-containing protein" evidence="3">
    <location>
        <begin position="32"/>
        <end position="358"/>
    </location>
</feature>
<dbReference type="Proteomes" id="UP000033558">
    <property type="component" value="Unassembled WGS sequence"/>
</dbReference>
<keyword evidence="3" id="KW-0732">Signal</keyword>
<dbReference type="InterPro" id="IPR012338">
    <property type="entry name" value="Beta-lactam/transpept-like"/>
</dbReference>
<feature type="signal peptide" evidence="3">
    <location>
        <begin position="1"/>
        <end position="31"/>
    </location>
</feature>
<dbReference type="Pfam" id="PF00144">
    <property type="entry name" value="Beta-lactamase"/>
    <property type="match status" value="1"/>
</dbReference>
<dbReference type="AlphaFoldDB" id="A0A0F4LYE3"/>
<evidence type="ECO:0000313" key="6">
    <source>
        <dbReference type="Proteomes" id="UP000033558"/>
    </source>
</evidence>
<evidence type="ECO:0000256" key="1">
    <source>
        <dbReference type="ARBA" id="ARBA00004370"/>
    </source>
</evidence>
<dbReference type="InterPro" id="IPR050491">
    <property type="entry name" value="AmpC-like"/>
</dbReference>
<proteinExistence type="predicted"/>
<dbReference type="STRING" id="1218492.JG30_03500"/>
<dbReference type="PANTHER" id="PTHR46825">
    <property type="entry name" value="D-ALANYL-D-ALANINE-CARBOXYPEPTIDASE/ENDOPEPTIDASE AMPH"/>
    <property type="match status" value="1"/>
</dbReference>
<gene>
    <name evidence="5" type="ORF">JG30_03500</name>
</gene>
<dbReference type="PANTHER" id="PTHR46825:SF11">
    <property type="entry name" value="PENICILLIN-BINDING PROTEIN 4"/>
    <property type="match status" value="1"/>
</dbReference>
<comment type="caution">
    <text evidence="5">The sequence shown here is derived from an EMBL/GenBank/DDBJ whole genome shotgun (WGS) entry which is preliminary data.</text>
</comment>
<comment type="subcellular location">
    <subcellularLocation>
        <location evidence="1">Membrane</location>
    </subcellularLocation>
</comment>
<dbReference type="OrthoDB" id="2151402at2"/>